<feature type="transmembrane region" description="Helical" evidence="2">
    <location>
        <begin position="411"/>
        <end position="433"/>
    </location>
</feature>
<comment type="caution">
    <text evidence="3">The sequence shown here is derived from an EMBL/GenBank/DDBJ whole genome shotgun (WGS) entry which is preliminary data.</text>
</comment>
<dbReference type="PANTHER" id="PTHR22550:SF5">
    <property type="entry name" value="LEUCINE ZIPPER PROTEIN 4"/>
    <property type="match status" value="1"/>
</dbReference>
<dbReference type="PANTHER" id="PTHR22550">
    <property type="entry name" value="SPORE GERMINATION PROTEIN"/>
    <property type="match status" value="1"/>
</dbReference>
<dbReference type="GO" id="GO:0009847">
    <property type="term" value="P:spore germination"/>
    <property type="evidence" value="ECO:0007669"/>
    <property type="project" value="InterPro"/>
</dbReference>
<feature type="transmembrane region" description="Helical" evidence="2">
    <location>
        <begin position="277"/>
        <end position="298"/>
    </location>
</feature>
<dbReference type="InterPro" id="IPR050768">
    <property type="entry name" value="UPF0353/GerABKA_families"/>
</dbReference>
<dbReference type="GO" id="GO:0016020">
    <property type="term" value="C:membrane"/>
    <property type="evidence" value="ECO:0007669"/>
    <property type="project" value="InterPro"/>
</dbReference>
<reference evidence="3" key="1">
    <citation type="submission" date="2019-08" db="EMBL/GenBank/DDBJ databases">
        <authorList>
            <person name="Kucharzyk K."/>
            <person name="Murdoch R.W."/>
            <person name="Higgins S."/>
            <person name="Loffler F."/>
        </authorList>
    </citation>
    <scope>NUCLEOTIDE SEQUENCE</scope>
</reference>
<dbReference type="AlphaFoldDB" id="A0A645BNE2"/>
<keyword evidence="2" id="KW-1133">Transmembrane helix</keyword>
<dbReference type="EMBL" id="VSSQ01021290">
    <property type="protein sequence ID" value="MPM66775.1"/>
    <property type="molecule type" value="Genomic_DNA"/>
</dbReference>
<feature type="transmembrane region" description="Helical" evidence="2">
    <location>
        <begin position="354"/>
        <end position="377"/>
    </location>
</feature>
<organism evidence="3">
    <name type="scientific">bioreactor metagenome</name>
    <dbReference type="NCBI Taxonomy" id="1076179"/>
    <lineage>
        <taxon>unclassified sequences</taxon>
        <taxon>metagenomes</taxon>
        <taxon>ecological metagenomes</taxon>
    </lineage>
</organism>
<evidence type="ECO:0000256" key="2">
    <source>
        <dbReference type="SAM" id="Phobius"/>
    </source>
</evidence>
<evidence type="ECO:0000313" key="3">
    <source>
        <dbReference type="EMBL" id="MPM66775.1"/>
    </source>
</evidence>
<gene>
    <name evidence="3" type="ORF">SDC9_113686</name>
</gene>
<keyword evidence="1 2" id="KW-0472">Membrane</keyword>
<accession>A0A645BNE2</accession>
<feature type="transmembrane region" description="Helical" evidence="2">
    <location>
        <begin position="310"/>
        <end position="334"/>
    </location>
</feature>
<dbReference type="InterPro" id="IPR004995">
    <property type="entry name" value="Spore_Ger"/>
</dbReference>
<protein>
    <recommendedName>
        <fullName evidence="4">Spore germination protein B1</fullName>
    </recommendedName>
</protein>
<feature type="transmembrane region" description="Helical" evidence="2">
    <location>
        <begin position="384"/>
        <end position="405"/>
    </location>
</feature>
<name>A0A645BNE2_9ZZZZ</name>
<evidence type="ECO:0000256" key="1">
    <source>
        <dbReference type="ARBA" id="ARBA00023136"/>
    </source>
</evidence>
<dbReference type="Pfam" id="PF03323">
    <property type="entry name" value="GerA"/>
    <property type="match status" value="1"/>
</dbReference>
<proteinExistence type="predicted"/>
<evidence type="ECO:0008006" key="4">
    <source>
        <dbReference type="Google" id="ProtNLM"/>
    </source>
</evidence>
<sequence length="467" mass="52596">MGEITLERLKQRLSKMFDVQYRELCCRLGTVYMIHVHSMCDLKDVSDFVVRPLSLYSGRVYGLHMSTSGVLQTGMIKDITELEDAVSAILSGNILILLPELDQVVCCDMRGYKTRNVEVTQSETVIKGPREGFTEDLRTNLSEVRRRVKTPDLKMERFFLGQQSQTETVLIYLSECAPEKLVNFVRDKIQGIQKQYVFYNNYLEDEIRNKFTPFDTVGYTEKPDVAVSKLAEGRVVVITDGIPIAVTAPMFFIENFQTTDDYTLNPIMANLGRGFRWIAFFLSTLAPGLYLALITYHFKLVPTVFLYRLALFRAGVPVPTVIELLYMMIFFQIIREAGVRLPQPIGPTLSIVGALILGESAVASGLASQFTVVVVAITSIGSYLVPMLQGASFFFSMLILFMSAMLGLPGFYMGFCVFAAHLAGLTSCGYPYLYPFGTEKTFRFNDVFWRGDLNKKAKQPLSRNEAP</sequence>
<keyword evidence="2" id="KW-0812">Transmembrane</keyword>
<dbReference type="PIRSF" id="PIRSF005690">
    <property type="entry name" value="GerBA"/>
    <property type="match status" value="1"/>
</dbReference>